<dbReference type="Pfam" id="PF13411">
    <property type="entry name" value="MerR_1"/>
    <property type="match status" value="1"/>
</dbReference>
<evidence type="ECO:0000259" key="4">
    <source>
        <dbReference type="PROSITE" id="PS50937"/>
    </source>
</evidence>
<evidence type="ECO:0000256" key="3">
    <source>
        <dbReference type="ARBA" id="ARBA00023163"/>
    </source>
</evidence>
<gene>
    <name evidence="6" type="ORF">ACFOPH_10515</name>
</gene>
<keyword evidence="3" id="KW-0804">Transcription</keyword>
<feature type="domain" description="HTH merR-type" evidence="4">
    <location>
        <begin position="6"/>
        <end position="64"/>
    </location>
</feature>
<dbReference type="Proteomes" id="UP001595665">
    <property type="component" value="Unassembled WGS sequence"/>
</dbReference>
<evidence type="ECO:0000256" key="2">
    <source>
        <dbReference type="ARBA" id="ARBA00023125"/>
    </source>
</evidence>
<organism evidence="6 7">
    <name type="scientific">Massilia haematophila</name>
    <dbReference type="NCBI Taxonomy" id="457923"/>
    <lineage>
        <taxon>Bacteria</taxon>
        <taxon>Pseudomonadati</taxon>
        <taxon>Pseudomonadota</taxon>
        <taxon>Betaproteobacteria</taxon>
        <taxon>Burkholderiales</taxon>
        <taxon>Oxalobacteraceae</taxon>
        <taxon>Telluria group</taxon>
        <taxon>Massilia</taxon>
    </lineage>
</organism>
<keyword evidence="2" id="KW-0238">DNA-binding</keyword>
<evidence type="ECO:0000256" key="1">
    <source>
        <dbReference type="ARBA" id="ARBA00023015"/>
    </source>
</evidence>
<reference evidence="7" key="1">
    <citation type="journal article" date="2019" name="Int. J. Syst. Evol. Microbiol.">
        <title>The Global Catalogue of Microorganisms (GCM) 10K type strain sequencing project: providing services to taxonomists for standard genome sequencing and annotation.</title>
        <authorList>
            <consortium name="The Broad Institute Genomics Platform"/>
            <consortium name="The Broad Institute Genome Sequencing Center for Infectious Disease"/>
            <person name="Wu L."/>
            <person name="Ma J."/>
        </authorList>
    </citation>
    <scope>NUCLEOTIDE SEQUENCE [LARGE SCALE GENOMIC DNA]</scope>
    <source>
        <strain evidence="7">CCM 7480</strain>
    </source>
</reference>
<name>A0ABV7PJ38_9BURK</name>
<comment type="caution">
    <text evidence="6">The sequence shown here is derived from an EMBL/GenBank/DDBJ whole genome shotgun (WGS) entry which is preliminary data.</text>
</comment>
<dbReference type="Gene3D" id="1.10.1240.10">
    <property type="entry name" value="Methionine synthase domain"/>
    <property type="match status" value="1"/>
</dbReference>
<dbReference type="InterPro" id="IPR009061">
    <property type="entry name" value="DNA-bd_dom_put_sf"/>
</dbReference>
<dbReference type="CDD" id="cd01104">
    <property type="entry name" value="HTH_MlrA-CarA"/>
    <property type="match status" value="1"/>
</dbReference>
<evidence type="ECO:0000313" key="6">
    <source>
        <dbReference type="EMBL" id="MFC3458670.1"/>
    </source>
</evidence>
<dbReference type="InterPro" id="IPR003759">
    <property type="entry name" value="Cbl-bd_cap"/>
</dbReference>
<dbReference type="SMART" id="SM00422">
    <property type="entry name" value="HTH_MERR"/>
    <property type="match status" value="1"/>
</dbReference>
<proteinExistence type="predicted"/>
<dbReference type="InterPro" id="IPR036724">
    <property type="entry name" value="Cobalamin-bd_sf"/>
</dbReference>
<dbReference type="RefSeq" id="WP_379735136.1">
    <property type="nucleotide sequence ID" value="NZ_JBHRVV010000001.1"/>
</dbReference>
<dbReference type="InterPro" id="IPR047057">
    <property type="entry name" value="MerR_fam"/>
</dbReference>
<accession>A0ABV7PJ38</accession>
<sequence>MNTPSPLSIAAVERETRLSKDVLRVWEKRYGFPAPERDANGERCYPREQVERLRLMKRLMDQGLRPGRLAQLPAAQLAALLARPPAPDRQDRPDGQDRAPLDELLATLERDPAALQDALQQHLVRQGLDRFVEAIAAPLTAAVGTGWEGGRFDVADEHFYTEVMTRVLRQAIGALPAAGRAPKILLTTLAGETHGLGLMMAEALLALDDASCMSLGTDTPLPSILRAAAMHGADIVALSFSAAYPRRQLAASLQELRALLPPQVALWAGGAGIAGLAPIADLVLLPTLDSGRQALARWRDGAS</sequence>
<protein>
    <submittedName>
        <fullName evidence="6">MerR family transcriptional regulator</fullName>
    </submittedName>
</protein>
<feature type="domain" description="B12-binding" evidence="5">
    <location>
        <begin position="181"/>
        <end position="303"/>
    </location>
</feature>
<dbReference type="InterPro" id="IPR000551">
    <property type="entry name" value="MerR-type_HTH_dom"/>
</dbReference>
<dbReference type="PANTHER" id="PTHR30204:SF67">
    <property type="entry name" value="HTH-TYPE TRANSCRIPTIONAL REGULATOR MLRA-RELATED"/>
    <property type="match status" value="1"/>
</dbReference>
<dbReference type="PANTHER" id="PTHR30204">
    <property type="entry name" value="REDOX-CYCLING DRUG-SENSING TRANSCRIPTIONAL ACTIVATOR SOXR"/>
    <property type="match status" value="1"/>
</dbReference>
<dbReference type="InterPro" id="IPR006158">
    <property type="entry name" value="Cobalamin-bd"/>
</dbReference>
<dbReference type="Pfam" id="PF02607">
    <property type="entry name" value="B12-binding_2"/>
    <property type="match status" value="1"/>
</dbReference>
<dbReference type="PROSITE" id="PS50937">
    <property type="entry name" value="HTH_MERR_2"/>
    <property type="match status" value="1"/>
</dbReference>
<evidence type="ECO:0000259" key="5">
    <source>
        <dbReference type="PROSITE" id="PS51332"/>
    </source>
</evidence>
<keyword evidence="7" id="KW-1185">Reference proteome</keyword>
<dbReference type="InterPro" id="IPR036594">
    <property type="entry name" value="Meth_synthase_dom"/>
</dbReference>
<dbReference type="SUPFAM" id="SSF52242">
    <property type="entry name" value="Cobalamin (vitamin B12)-binding domain"/>
    <property type="match status" value="1"/>
</dbReference>
<keyword evidence="1" id="KW-0805">Transcription regulation</keyword>
<dbReference type="EMBL" id="JBHRVV010000001">
    <property type="protein sequence ID" value="MFC3458670.1"/>
    <property type="molecule type" value="Genomic_DNA"/>
</dbReference>
<dbReference type="Gene3D" id="3.40.50.280">
    <property type="entry name" value="Cobalamin-binding domain"/>
    <property type="match status" value="1"/>
</dbReference>
<dbReference type="PROSITE" id="PS51332">
    <property type="entry name" value="B12_BINDING"/>
    <property type="match status" value="1"/>
</dbReference>
<evidence type="ECO:0000313" key="7">
    <source>
        <dbReference type="Proteomes" id="UP001595665"/>
    </source>
</evidence>
<dbReference type="Gene3D" id="1.10.1660.10">
    <property type="match status" value="1"/>
</dbReference>
<dbReference type="SUPFAM" id="SSF46955">
    <property type="entry name" value="Putative DNA-binding domain"/>
    <property type="match status" value="1"/>
</dbReference>